<dbReference type="Gene3D" id="3.90.70.10">
    <property type="entry name" value="Cysteine proteinases"/>
    <property type="match status" value="1"/>
</dbReference>
<comment type="caution">
    <text evidence="10">The sequence shown here is derived from an EMBL/GenBank/DDBJ whole genome shotgun (WGS) entry which is preliminary data.</text>
</comment>
<dbReference type="InterPro" id="IPR050164">
    <property type="entry name" value="Peptidase_C19"/>
</dbReference>
<evidence type="ECO:0000256" key="1">
    <source>
        <dbReference type="ARBA" id="ARBA00000707"/>
    </source>
</evidence>
<comment type="similarity">
    <text evidence="2">Belongs to the peptidase C19 family. USP10 subfamily.</text>
</comment>
<dbReference type="InterPro" id="IPR001394">
    <property type="entry name" value="Peptidase_C19_UCH"/>
</dbReference>
<keyword evidence="7" id="KW-0788">Thiol protease</keyword>
<protein>
    <recommendedName>
        <fullName evidence="3">ubiquitinyl hydrolase 1</fullName>
        <ecNumber evidence="3">3.4.19.12</ecNumber>
    </recommendedName>
</protein>
<feature type="transmembrane region" description="Helical" evidence="8">
    <location>
        <begin position="44"/>
        <end position="62"/>
    </location>
</feature>
<keyword evidence="8" id="KW-0472">Membrane</keyword>
<evidence type="ECO:0000259" key="9">
    <source>
        <dbReference type="PROSITE" id="PS50235"/>
    </source>
</evidence>
<dbReference type="PROSITE" id="PS00973">
    <property type="entry name" value="USP_2"/>
    <property type="match status" value="1"/>
</dbReference>
<keyword evidence="5" id="KW-0833">Ubl conjugation pathway</keyword>
<evidence type="ECO:0000256" key="3">
    <source>
        <dbReference type="ARBA" id="ARBA00012759"/>
    </source>
</evidence>
<evidence type="ECO:0000313" key="11">
    <source>
        <dbReference type="Proteomes" id="UP001209878"/>
    </source>
</evidence>
<dbReference type="Pfam" id="PF00443">
    <property type="entry name" value="UCH"/>
    <property type="match status" value="1"/>
</dbReference>
<dbReference type="GO" id="GO:0006508">
    <property type="term" value="P:proteolysis"/>
    <property type="evidence" value="ECO:0007669"/>
    <property type="project" value="UniProtKB-KW"/>
</dbReference>
<evidence type="ECO:0000256" key="2">
    <source>
        <dbReference type="ARBA" id="ARBA00005427"/>
    </source>
</evidence>
<evidence type="ECO:0000256" key="6">
    <source>
        <dbReference type="ARBA" id="ARBA00022801"/>
    </source>
</evidence>
<dbReference type="InterPro" id="IPR038765">
    <property type="entry name" value="Papain-like_cys_pep_sf"/>
</dbReference>
<keyword evidence="8" id="KW-1133">Transmembrane helix</keyword>
<dbReference type="SUPFAM" id="SSF54001">
    <property type="entry name" value="Cysteine proteinases"/>
    <property type="match status" value="1"/>
</dbReference>
<keyword evidence="6" id="KW-0378">Hydrolase</keyword>
<evidence type="ECO:0000313" key="10">
    <source>
        <dbReference type="EMBL" id="KAK2187786.1"/>
    </source>
</evidence>
<organism evidence="10 11">
    <name type="scientific">Ridgeia piscesae</name>
    <name type="common">Tubeworm</name>
    <dbReference type="NCBI Taxonomy" id="27915"/>
    <lineage>
        <taxon>Eukaryota</taxon>
        <taxon>Metazoa</taxon>
        <taxon>Spiralia</taxon>
        <taxon>Lophotrochozoa</taxon>
        <taxon>Annelida</taxon>
        <taxon>Polychaeta</taxon>
        <taxon>Sedentaria</taxon>
        <taxon>Canalipalpata</taxon>
        <taxon>Sabellida</taxon>
        <taxon>Siboglinidae</taxon>
        <taxon>Ridgeia</taxon>
    </lineage>
</organism>
<dbReference type="PANTHER" id="PTHR24006">
    <property type="entry name" value="UBIQUITIN CARBOXYL-TERMINAL HYDROLASE"/>
    <property type="match status" value="1"/>
</dbReference>
<keyword evidence="11" id="KW-1185">Reference proteome</keyword>
<dbReference type="Proteomes" id="UP001209878">
    <property type="component" value="Unassembled WGS sequence"/>
</dbReference>
<dbReference type="GO" id="GO:0005634">
    <property type="term" value="C:nucleus"/>
    <property type="evidence" value="ECO:0007669"/>
    <property type="project" value="TreeGrafter"/>
</dbReference>
<dbReference type="GO" id="GO:0004843">
    <property type="term" value="F:cysteine-type deubiquitinase activity"/>
    <property type="evidence" value="ECO:0007669"/>
    <property type="project" value="UniProtKB-EC"/>
</dbReference>
<keyword evidence="4" id="KW-0645">Protease</keyword>
<comment type="catalytic activity">
    <reaction evidence="1">
        <text>Thiol-dependent hydrolysis of ester, thioester, amide, peptide and isopeptide bonds formed by the C-terminal Gly of ubiquitin (a 76-residue protein attached to proteins as an intracellular targeting signal).</text>
        <dbReference type="EC" id="3.4.19.12"/>
    </reaction>
</comment>
<name>A0AAD9P432_RIDPI</name>
<dbReference type="CDD" id="cd02257">
    <property type="entry name" value="Peptidase_C19"/>
    <property type="match status" value="1"/>
</dbReference>
<dbReference type="InterPro" id="IPR028889">
    <property type="entry name" value="USP"/>
</dbReference>
<proteinExistence type="inferred from homology"/>
<dbReference type="PROSITE" id="PS50235">
    <property type="entry name" value="USP_3"/>
    <property type="match status" value="1"/>
</dbReference>
<dbReference type="GO" id="GO:0016579">
    <property type="term" value="P:protein deubiquitination"/>
    <property type="evidence" value="ECO:0007669"/>
    <property type="project" value="InterPro"/>
</dbReference>
<dbReference type="EMBL" id="JAODUO010000154">
    <property type="protein sequence ID" value="KAK2187786.1"/>
    <property type="molecule type" value="Genomic_DNA"/>
</dbReference>
<keyword evidence="8" id="KW-0812">Transmembrane</keyword>
<evidence type="ECO:0000256" key="8">
    <source>
        <dbReference type="SAM" id="Phobius"/>
    </source>
</evidence>
<dbReference type="AlphaFoldDB" id="A0AAD9P432"/>
<dbReference type="PANTHER" id="PTHR24006:SF687">
    <property type="entry name" value="UBIQUITIN CARBOXYL-TERMINAL HYDROLASE 10"/>
    <property type="match status" value="1"/>
</dbReference>
<gene>
    <name evidence="10" type="ORF">NP493_154g02015</name>
</gene>
<reference evidence="10" key="1">
    <citation type="journal article" date="2023" name="Mol. Biol. Evol.">
        <title>Third-Generation Sequencing Reveals the Adaptive Role of the Epigenome in Three Deep-Sea Polychaetes.</title>
        <authorList>
            <person name="Perez M."/>
            <person name="Aroh O."/>
            <person name="Sun Y."/>
            <person name="Lan Y."/>
            <person name="Juniper S.K."/>
            <person name="Young C.R."/>
            <person name="Angers B."/>
            <person name="Qian P.Y."/>
        </authorList>
    </citation>
    <scope>NUCLEOTIDE SEQUENCE</scope>
    <source>
        <strain evidence="10">R07B-5</strain>
    </source>
</reference>
<evidence type="ECO:0000256" key="7">
    <source>
        <dbReference type="ARBA" id="ARBA00022807"/>
    </source>
</evidence>
<evidence type="ECO:0000256" key="4">
    <source>
        <dbReference type="ARBA" id="ARBA00022670"/>
    </source>
</evidence>
<dbReference type="GO" id="GO:0005829">
    <property type="term" value="C:cytosol"/>
    <property type="evidence" value="ECO:0007669"/>
    <property type="project" value="TreeGrafter"/>
</dbReference>
<evidence type="ECO:0000256" key="5">
    <source>
        <dbReference type="ARBA" id="ARBA00022786"/>
    </source>
</evidence>
<feature type="domain" description="USP" evidence="9">
    <location>
        <begin position="299"/>
        <end position="806"/>
    </location>
</feature>
<sequence>MGLAISACEQMLYGALEFALYMLVDVVAKTSLREAGTEEEKRLIWLYESAAILVLSLVIYMFHHVPYILVTLAASTVLYTQLLGRVDFGYWWHLLVTKWDEFEQHEQSLEQRQQQPEMPMASMPTMTPMTAGMVSMPHMTAAMSSAQQQWMMPPVMAQVAPPGGMMLPGMLSYDARPDPMPQYEAWYPADSDRGQRGLVMSSSSPSMATGDPRLASRTAASMMAINQTHNTYVPTPVPPGFRFAPYMPRTSELIRRPIHSTLPATNSTNNTGDASTMSSRLKARVMSALGMQSTSSLPRGLANDRQNLCFMNSVLQCLLRSPGLVSALPPEGTSAMPEKSLLRSVVELMHMLNVGLDMTSNVDTTALRRAASVMPGTMVANPSRPQTQQDAAEFLMWLLSTLHSALNSGGGCGEAGHQGASFLESNQQPMSKPRMALNMLKFIYGGLTPQRITELKAQCRREIEQANGLDNDSYAEPIQRLSDLEWLTYKESNNSVIDDLFTGQMVEAQHCIVCNRISVSIQTFSILPVPVVEPRQLNGLVYLEDCFTKFGNIEDLFGTNGLRCESCNRRQTVTPSRGVASSLQDIVSDVVSPILANGTVGKTLRRRGGLGLAVAASDSAIVLPSVVSPIASASLQFNDSGFHDNQFRTSTPIHSGSSSALVRSPPADALVRLTDGQRRSLLRQLPECLVVQLMRFSYHNGEPRKLLRPIYIPLHNLNLTHLIIDNVLKRDGLAAISSSYRYDLYGVAVHLGSSSISFGHYVAYVIAGDGKWYRFDDSQVTSVNMEYELNTKRLRENAYMLFYRKCPV</sequence>
<dbReference type="EC" id="3.4.19.12" evidence="3"/>
<accession>A0AAD9P432</accession>
<dbReference type="InterPro" id="IPR018200">
    <property type="entry name" value="USP_CS"/>
</dbReference>